<feature type="binding site" evidence="10">
    <location>
        <position position="143"/>
    </location>
    <ligand>
        <name>substrate</name>
    </ligand>
</feature>
<dbReference type="CDD" id="cd10839">
    <property type="entry name" value="cpPDZ1_DegP-like"/>
    <property type="match status" value="1"/>
</dbReference>
<comment type="subcellular location">
    <subcellularLocation>
        <location evidence="1">Periplasm</location>
    </subcellularLocation>
</comment>
<keyword evidence="5" id="KW-0677">Repeat</keyword>
<dbReference type="GO" id="GO:0006508">
    <property type="term" value="P:proteolysis"/>
    <property type="evidence" value="ECO:0007669"/>
    <property type="project" value="UniProtKB-KW"/>
</dbReference>
<dbReference type="PANTHER" id="PTHR22939:SF129">
    <property type="entry name" value="SERINE PROTEASE HTRA2, MITOCHONDRIAL"/>
    <property type="match status" value="1"/>
</dbReference>
<evidence type="ECO:0000313" key="14">
    <source>
        <dbReference type="Proteomes" id="UP000599024"/>
    </source>
</evidence>
<dbReference type="NCBIfam" id="TIGR02037">
    <property type="entry name" value="degP_htrA_DO"/>
    <property type="match status" value="1"/>
</dbReference>
<evidence type="ECO:0000256" key="6">
    <source>
        <dbReference type="ARBA" id="ARBA00022764"/>
    </source>
</evidence>
<feature type="active site" description="Charge relay system" evidence="9">
    <location>
        <position position="219"/>
    </location>
</feature>
<feature type="active site" description="Charge relay system" evidence="9">
    <location>
        <position position="143"/>
    </location>
</feature>
<evidence type="ECO:0000256" key="8">
    <source>
        <dbReference type="ARBA" id="ARBA00022825"/>
    </source>
</evidence>
<evidence type="ECO:0000256" key="5">
    <source>
        <dbReference type="ARBA" id="ARBA00022737"/>
    </source>
</evidence>
<feature type="binding site" evidence="10">
    <location>
        <position position="113"/>
    </location>
    <ligand>
        <name>substrate</name>
    </ligand>
</feature>
<comment type="caution">
    <text evidence="13">The sequence shown here is derived from an EMBL/GenBank/DDBJ whole genome shotgun (WGS) entry which is preliminary data.</text>
</comment>
<evidence type="ECO:0000256" key="10">
    <source>
        <dbReference type="PIRSR" id="PIRSR611782-2"/>
    </source>
</evidence>
<dbReference type="InterPro" id="IPR041489">
    <property type="entry name" value="PDZ_6"/>
</dbReference>
<dbReference type="SMART" id="SM00228">
    <property type="entry name" value="PDZ"/>
    <property type="match status" value="2"/>
</dbReference>
<evidence type="ECO:0000259" key="12">
    <source>
        <dbReference type="PROSITE" id="PS50106"/>
    </source>
</evidence>
<dbReference type="InterPro" id="IPR001940">
    <property type="entry name" value="Peptidase_S1C"/>
</dbReference>
<dbReference type="Gene3D" id="2.30.42.10">
    <property type="match status" value="2"/>
</dbReference>
<dbReference type="Pfam" id="PF13180">
    <property type="entry name" value="PDZ_2"/>
    <property type="match status" value="1"/>
</dbReference>
<dbReference type="SUPFAM" id="SSF50494">
    <property type="entry name" value="Trypsin-like serine proteases"/>
    <property type="match status" value="1"/>
</dbReference>
<dbReference type="InterPro" id="IPR011782">
    <property type="entry name" value="Pept_S1C_Do"/>
</dbReference>
<dbReference type="Pfam" id="PF17820">
    <property type="entry name" value="PDZ_6"/>
    <property type="match status" value="1"/>
</dbReference>
<feature type="binding site" evidence="10">
    <location>
        <begin position="217"/>
        <end position="219"/>
    </location>
    <ligand>
        <name>substrate</name>
    </ligand>
</feature>
<dbReference type="GO" id="GO:0042597">
    <property type="term" value="C:periplasmic space"/>
    <property type="evidence" value="ECO:0007669"/>
    <property type="project" value="UniProtKB-SubCell"/>
</dbReference>
<dbReference type="PRINTS" id="PR00834">
    <property type="entry name" value="PROTEASES2C"/>
</dbReference>
<dbReference type="SUPFAM" id="SSF50156">
    <property type="entry name" value="PDZ domain-like"/>
    <property type="match status" value="2"/>
</dbReference>
<evidence type="ECO:0000313" key="13">
    <source>
        <dbReference type="EMBL" id="MBC8208784.1"/>
    </source>
</evidence>
<keyword evidence="3" id="KW-0645">Protease</keyword>
<dbReference type="GO" id="GO:0004252">
    <property type="term" value="F:serine-type endopeptidase activity"/>
    <property type="evidence" value="ECO:0007669"/>
    <property type="project" value="InterPro"/>
</dbReference>
<keyword evidence="8" id="KW-0720">Serine protease</keyword>
<dbReference type="Gene3D" id="2.40.10.120">
    <property type="match status" value="1"/>
</dbReference>
<reference evidence="13 14" key="1">
    <citation type="submission" date="2020-08" db="EMBL/GenBank/DDBJ databases">
        <title>Bridging the membrane lipid divide: bacteria of the FCB group superphylum have the potential to synthesize archaeal ether lipids.</title>
        <authorList>
            <person name="Villanueva L."/>
            <person name="Von Meijenfeldt F.A.B."/>
            <person name="Westbye A.B."/>
            <person name="Yadav S."/>
            <person name="Hopmans E.C."/>
            <person name="Dutilh B.E."/>
            <person name="Sinninghe Damste J.S."/>
        </authorList>
    </citation>
    <scope>NUCLEOTIDE SEQUENCE [LARGE SCALE GENOMIC DNA]</scope>
    <source>
        <strain evidence="13">NIOZ-UU81</strain>
    </source>
</reference>
<dbReference type="FunFam" id="2.40.10.10:FF:000001">
    <property type="entry name" value="Periplasmic serine protease DegS"/>
    <property type="match status" value="1"/>
</dbReference>
<evidence type="ECO:0000256" key="1">
    <source>
        <dbReference type="ARBA" id="ARBA00004418"/>
    </source>
</evidence>
<dbReference type="Proteomes" id="UP000599024">
    <property type="component" value="Unassembled WGS sequence"/>
</dbReference>
<evidence type="ECO:0000256" key="3">
    <source>
        <dbReference type="ARBA" id="ARBA00022670"/>
    </source>
</evidence>
<protein>
    <submittedName>
        <fullName evidence="13">DegQ family serine endoprotease</fullName>
    </submittedName>
</protein>
<feature type="chain" id="PRO_5039015786" evidence="11">
    <location>
        <begin position="27"/>
        <end position="473"/>
    </location>
</feature>
<gene>
    <name evidence="13" type="ORF">H8E79_06420</name>
</gene>
<keyword evidence="7" id="KW-0378">Hydrolase</keyword>
<evidence type="ECO:0000256" key="11">
    <source>
        <dbReference type="SAM" id="SignalP"/>
    </source>
</evidence>
<dbReference type="InterPro" id="IPR001478">
    <property type="entry name" value="PDZ"/>
</dbReference>
<evidence type="ECO:0000256" key="4">
    <source>
        <dbReference type="ARBA" id="ARBA00022729"/>
    </source>
</evidence>
<name>A0A8J6N8H9_9BACT</name>
<feature type="active site" description="Charge relay system" evidence="9">
    <location>
        <position position="113"/>
    </location>
</feature>
<evidence type="ECO:0000256" key="2">
    <source>
        <dbReference type="ARBA" id="ARBA00010541"/>
    </source>
</evidence>
<dbReference type="EMBL" id="JACNLK010000053">
    <property type="protein sequence ID" value="MBC8208784.1"/>
    <property type="molecule type" value="Genomic_DNA"/>
</dbReference>
<evidence type="ECO:0000256" key="7">
    <source>
        <dbReference type="ARBA" id="ARBA00022801"/>
    </source>
</evidence>
<proteinExistence type="inferred from homology"/>
<feature type="signal peptide" evidence="11">
    <location>
        <begin position="1"/>
        <end position="26"/>
    </location>
</feature>
<comment type="similarity">
    <text evidence="2">Belongs to the peptidase S1C family.</text>
</comment>
<dbReference type="PANTHER" id="PTHR22939">
    <property type="entry name" value="SERINE PROTEASE FAMILY S1C HTRA-RELATED"/>
    <property type="match status" value="1"/>
</dbReference>
<dbReference type="Pfam" id="PF13365">
    <property type="entry name" value="Trypsin_2"/>
    <property type="match status" value="1"/>
</dbReference>
<feature type="domain" description="PDZ" evidence="12">
    <location>
        <begin position="378"/>
        <end position="464"/>
    </location>
</feature>
<keyword evidence="4 11" id="KW-0732">Signal</keyword>
<dbReference type="AlphaFoldDB" id="A0A8J6N8H9"/>
<keyword evidence="6" id="KW-0574">Periplasm</keyword>
<evidence type="ECO:0000256" key="9">
    <source>
        <dbReference type="PIRSR" id="PIRSR611782-1"/>
    </source>
</evidence>
<accession>A0A8J6N8H9</accession>
<dbReference type="InterPro" id="IPR009003">
    <property type="entry name" value="Peptidase_S1_PA"/>
</dbReference>
<organism evidence="13 14">
    <name type="scientific">Candidatus Desulfatifera sulfidica</name>
    <dbReference type="NCBI Taxonomy" id="2841691"/>
    <lineage>
        <taxon>Bacteria</taxon>
        <taxon>Pseudomonadati</taxon>
        <taxon>Thermodesulfobacteriota</taxon>
        <taxon>Desulfobulbia</taxon>
        <taxon>Desulfobulbales</taxon>
        <taxon>Desulfobulbaceae</taxon>
        <taxon>Candidatus Desulfatifera</taxon>
    </lineage>
</organism>
<dbReference type="PROSITE" id="PS50106">
    <property type="entry name" value="PDZ"/>
    <property type="match status" value="2"/>
</dbReference>
<feature type="domain" description="PDZ" evidence="12">
    <location>
        <begin position="275"/>
        <end position="354"/>
    </location>
</feature>
<dbReference type="InterPro" id="IPR036034">
    <property type="entry name" value="PDZ_sf"/>
</dbReference>
<sequence>MNYRRITPLFTLLFLLFLTCTNPAAATQNGLSALNHNGNTVIADVAENSVNSVVNISSTKINKGRQPLSPFFNDPFFREFFGPNFDIPRERQEKSLGSGVIVSKDGIILTNNHVVENAEEILVTLADNRELEAEIVGTDPKSDVAVIRLKKTPGDLKPLTIGDSSQMRLGEVVLAIGNPFGLGHTVTMGIISAKGRADVGINDYEDFIQTDAAINPGNSGGALLNLHGELIGINSAIISRSGGYQGIGFAIPSNMAQAVMDSLIAHGRVVRGWLGVSIQNLDRNLAEAMGLNINSGVLISDIIDDSPAARAGLKRGDIIRKVNSQTIDNASRLRNSIASLGSEAKIKLAILRNQKEKIITVHLTAQPEDIAGGTPLDDDEGVLAGLNLSSITPTTREQYKITPKIKQGIVITGVKRDSKAQQAGLRPGDVILELNQQPVDSIKTFSKIYKAATDKILLVISRQNSTFYLVLNK</sequence>